<evidence type="ECO:0000256" key="7">
    <source>
        <dbReference type="ARBA" id="ARBA00023128"/>
    </source>
</evidence>
<feature type="compositionally biased region" description="Basic residues" evidence="11">
    <location>
        <begin position="450"/>
        <end position="462"/>
    </location>
</feature>
<dbReference type="EC" id="2.1.1.228" evidence="10"/>
<comment type="function">
    <text evidence="9">Involved in mitochondrial tRNA methylation. Specifically methylates the N1 position of guanosine-37 in various tRNAs. Methylation is not dependent on the nature of the nucleoside 5' of the target nucleoside. This is the first step in the biosynthesis of wybutosine (yW), a modified base adjacent to the anticodon of tRNAs and required for accurate decoding.</text>
</comment>
<dbReference type="Pfam" id="PF25133">
    <property type="entry name" value="TYW2_N_2"/>
    <property type="match status" value="1"/>
</dbReference>
<evidence type="ECO:0000256" key="1">
    <source>
        <dbReference type="ARBA" id="ARBA00009775"/>
    </source>
</evidence>
<dbReference type="EnsemblMetazoa" id="AALFPA23_018810.R27649">
    <property type="protein sequence ID" value="AALFPA23_018810.P27649"/>
    <property type="gene ID" value="AALFPA23_018810"/>
</dbReference>
<comment type="caution">
    <text evidence="10">Lacks conserved residue(s) required for the propagation of feature annotation.</text>
</comment>
<feature type="binding site" evidence="10">
    <location>
        <position position="242"/>
    </location>
    <ligand>
        <name>S-adenosyl-L-methionine</name>
        <dbReference type="ChEBI" id="CHEBI:59789"/>
    </ligand>
</feature>
<organism evidence="13 14">
    <name type="scientific">Aedes albopictus</name>
    <name type="common">Asian tiger mosquito</name>
    <name type="synonym">Stegomyia albopicta</name>
    <dbReference type="NCBI Taxonomy" id="7160"/>
    <lineage>
        <taxon>Eukaryota</taxon>
        <taxon>Metazoa</taxon>
        <taxon>Ecdysozoa</taxon>
        <taxon>Arthropoda</taxon>
        <taxon>Hexapoda</taxon>
        <taxon>Insecta</taxon>
        <taxon>Pterygota</taxon>
        <taxon>Neoptera</taxon>
        <taxon>Endopterygota</taxon>
        <taxon>Diptera</taxon>
        <taxon>Nematocera</taxon>
        <taxon>Culicoidea</taxon>
        <taxon>Culicidae</taxon>
        <taxon>Culicinae</taxon>
        <taxon>Aedini</taxon>
        <taxon>Aedes</taxon>
        <taxon>Stegomyia</taxon>
    </lineage>
</organism>
<evidence type="ECO:0000256" key="3">
    <source>
        <dbReference type="ARBA" id="ARBA00022603"/>
    </source>
</evidence>
<evidence type="ECO:0000256" key="4">
    <source>
        <dbReference type="ARBA" id="ARBA00022679"/>
    </source>
</evidence>
<dbReference type="PROSITE" id="PS51684">
    <property type="entry name" value="SAM_MT_TRM5_TYW2"/>
    <property type="match status" value="1"/>
</dbReference>
<keyword evidence="6 10" id="KW-0819">tRNA processing</keyword>
<dbReference type="InterPro" id="IPR056744">
    <property type="entry name" value="TRM5/TYW2-like_N"/>
</dbReference>
<comment type="subcellular location">
    <subcellularLocation>
        <location evidence="10">Mitochondrion matrix</location>
    </subcellularLocation>
    <subcellularLocation>
        <location evidence="10">Nucleus</location>
    </subcellularLocation>
    <subcellularLocation>
        <location evidence="10">Cytoplasm</location>
    </subcellularLocation>
    <text evidence="10">Predominantly in the mitochondria and in the nucleus.</text>
</comment>
<evidence type="ECO:0000256" key="10">
    <source>
        <dbReference type="HAMAP-Rule" id="MF_03152"/>
    </source>
</evidence>
<reference evidence="14" key="1">
    <citation type="journal article" date="2015" name="Proc. Natl. Acad. Sci. U.S.A.">
        <title>Genome sequence of the Asian Tiger mosquito, Aedes albopictus, reveals insights into its biology, genetics, and evolution.</title>
        <authorList>
            <person name="Chen X.G."/>
            <person name="Jiang X."/>
            <person name="Gu J."/>
            <person name="Xu M."/>
            <person name="Wu Y."/>
            <person name="Deng Y."/>
            <person name="Zhang C."/>
            <person name="Bonizzoni M."/>
            <person name="Dermauw W."/>
            <person name="Vontas J."/>
            <person name="Armbruster P."/>
            <person name="Huang X."/>
            <person name="Yang Y."/>
            <person name="Zhang H."/>
            <person name="He W."/>
            <person name="Peng H."/>
            <person name="Liu Y."/>
            <person name="Wu K."/>
            <person name="Chen J."/>
            <person name="Lirakis M."/>
            <person name="Topalis P."/>
            <person name="Van Leeuwen T."/>
            <person name="Hall A.B."/>
            <person name="Jiang X."/>
            <person name="Thorpe C."/>
            <person name="Mueller R.L."/>
            <person name="Sun C."/>
            <person name="Waterhouse R.M."/>
            <person name="Yan G."/>
            <person name="Tu Z.J."/>
            <person name="Fang X."/>
            <person name="James A.A."/>
        </authorList>
    </citation>
    <scope>NUCLEOTIDE SEQUENCE [LARGE SCALE GENOMIC DNA]</scope>
    <source>
        <strain evidence="14">Foshan</strain>
    </source>
</reference>
<comment type="subunit">
    <text evidence="10">Monomer.</text>
</comment>
<dbReference type="PANTHER" id="PTHR23245">
    <property type="entry name" value="TRNA METHYLTRANSFERASE"/>
    <property type="match status" value="1"/>
</dbReference>
<protein>
    <recommendedName>
        <fullName evidence="10">tRNA (guanine(37)-N1)-methyltransferase</fullName>
        <ecNumber evidence="10">2.1.1.228</ecNumber>
    </recommendedName>
    <alternativeName>
        <fullName evidence="10">M1G-methyltransferase</fullName>
    </alternativeName>
    <alternativeName>
        <fullName evidence="10">tRNA [GM37] methyltransferase</fullName>
    </alternativeName>
    <alternativeName>
        <fullName evidence="10">tRNA methyltransferase 5 homolog</fullName>
    </alternativeName>
</protein>
<dbReference type="InterPro" id="IPR056743">
    <property type="entry name" value="TRM5-TYW2-like_MTfase"/>
</dbReference>
<accession>A0ABM1ZIH7</accession>
<dbReference type="Pfam" id="PF02475">
    <property type="entry name" value="TRM5-TYW2_MTfase"/>
    <property type="match status" value="1"/>
</dbReference>
<comment type="catalytic activity">
    <reaction evidence="10">
        <text>guanosine(37) in tRNA + S-adenosyl-L-methionine = N(1)-methylguanosine(37) in tRNA + S-adenosyl-L-homocysteine + H(+)</text>
        <dbReference type="Rhea" id="RHEA:36899"/>
        <dbReference type="Rhea" id="RHEA-COMP:10145"/>
        <dbReference type="Rhea" id="RHEA-COMP:10147"/>
        <dbReference type="ChEBI" id="CHEBI:15378"/>
        <dbReference type="ChEBI" id="CHEBI:57856"/>
        <dbReference type="ChEBI" id="CHEBI:59789"/>
        <dbReference type="ChEBI" id="CHEBI:73542"/>
        <dbReference type="ChEBI" id="CHEBI:74269"/>
        <dbReference type="EC" id="2.1.1.228"/>
    </reaction>
</comment>
<evidence type="ECO:0000313" key="14">
    <source>
        <dbReference type="Proteomes" id="UP000069940"/>
    </source>
</evidence>
<proteinExistence type="inferred from homology"/>
<evidence type="ECO:0000259" key="12">
    <source>
        <dbReference type="PROSITE" id="PS51684"/>
    </source>
</evidence>
<keyword evidence="14" id="KW-1185">Reference proteome</keyword>
<evidence type="ECO:0000256" key="5">
    <source>
        <dbReference type="ARBA" id="ARBA00022691"/>
    </source>
</evidence>
<feature type="binding site" evidence="10">
    <location>
        <begin position="280"/>
        <end position="281"/>
    </location>
    <ligand>
        <name>S-adenosyl-L-methionine</name>
        <dbReference type="ChEBI" id="CHEBI:59789"/>
    </ligand>
</feature>
<keyword evidence="2 10" id="KW-0963">Cytoplasm</keyword>
<reference evidence="13" key="2">
    <citation type="submission" date="2025-05" db="UniProtKB">
        <authorList>
            <consortium name="EnsemblMetazoa"/>
        </authorList>
    </citation>
    <scope>IDENTIFICATION</scope>
    <source>
        <strain evidence="13">Foshan</strain>
    </source>
</reference>
<dbReference type="InterPro" id="IPR030382">
    <property type="entry name" value="MeTrfase_TRM5/TYW2"/>
</dbReference>
<dbReference type="Gene3D" id="3.30.300.110">
    <property type="entry name" value="Met-10+ protein-like domains"/>
    <property type="match status" value="1"/>
</dbReference>
<dbReference type="HAMAP" id="MF_03152">
    <property type="entry name" value="TRM5"/>
    <property type="match status" value="1"/>
</dbReference>
<dbReference type="Gene3D" id="3.40.50.150">
    <property type="entry name" value="Vaccinia Virus protein VP39"/>
    <property type="match status" value="1"/>
</dbReference>
<name>A0ABM1ZIH7_AEDAL</name>
<feature type="binding site" evidence="10">
    <location>
        <position position="339"/>
    </location>
    <ligand>
        <name>S-adenosyl-L-methionine</name>
        <dbReference type="ChEBI" id="CHEBI:59789"/>
    </ligand>
</feature>
<evidence type="ECO:0000256" key="8">
    <source>
        <dbReference type="ARBA" id="ARBA00023242"/>
    </source>
</evidence>
<dbReference type="Proteomes" id="UP000069940">
    <property type="component" value="Unassembled WGS sequence"/>
</dbReference>
<dbReference type="InterPro" id="IPR029063">
    <property type="entry name" value="SAM-dependent_MTases_sf"/>
</dbReference>
<evidence type="ECO:0000256" key="11">
    <source>
        <dbReference type="SAM" id="MobiDB-lite"/>
    </source>
</evidence>
<comment type="function">
    <text evidence="10">Specifically methylates the N1 position of guanosine-37 in various cytoplasmic and mitochondrial tRNAs. Methylation is not dependent on the nature of the nucleoside 5' of the target nucleoside. This is the first step in the biosynthesis of wybutosine (yW), a modified base adjacent to the anticodon of tRNAs and required for accurate decoding.</text>
</comment>
<dbReference type="PANTHER" id="PTHR23245:SF36">
    <property type="entry name" value="TRNA (GUANINE(37)-N1)-METHYLTRANSFERASE"/>
    <property type="match status" value="1"/>
</dbReference>
<evidence type="ECO:0000256" key="9">
    <source>
        <dbReference type="ARBA" id="ARBA00045951"/>
    </source>
</evidence>
<comment type="similarity">
    <text evidence="1">Belongs to the class I-like SAM-binding methyltransferase superfamily. TRM5/TYW2 family.</text>
</comment>
<evidence type="ECO:0000256" key="6">
    <source>
        <dbReference type="ARBA" id="ARBA00022694"/>
    </source>
</evidence>
<feature type="region of interest" description="Disordered" evidence="11">
    <location>
        <begin position="518"/>
        <end position="558"/>
    </location>
</feature>
<feature type="compositionally biased region" description="Polar residues" evidence="11">
    <location>
        <begin position="537"/>
        <end position="548"/>
    </location>
</feature>
<dbReference type="RefSeq" id="XP_062708542.1">
    <property type="nucleotide sequence ID" value="XM_062852558.1"/>
</dbReference>
<keyword evidence="7 10" id="KW-0496">Mitochondrion</keyword>
<keyword evidence="5 10" id="KW-0949">S-adenosyl-L-methionine</keyword>
<feature type="domain" description="SAM-dependent methyltransferase TRM5/TYW2-type" evidence="12">
    <location>
        <begin position="153"/>
        <end position="424"/>
    </location>
</feature>
<comment type="similarity">
    <text evidence="10">Belongs to the TRM5 / TYW2 family.</text>
</comment>
<dbReference type="InterPro" id="IPR025792">
    <property type="entry name" value="tRNA_Gua_MeTrfase_euk"/>
</dbReference>
<keyword evidence="3 10" id="KW-0489">Methyltransferase</keyword>
<evidence type="ECO:0000256" key="2">
    <source>
        <dbReference type="ARBA" id="ARBA00022490"/>
    </source>
</evidence>
<feature type="region of interest" description="Disordered" evidence="11">
    <location>
        <begin position="433"/>
        <end position="473"/>
    </location>
</feature>
<sequence length="558" mass="63642">MLLRGLQNPLKTPPLLTFRWRHYFRNMSCPELIPPAAVRGLTVLDRSAFDRRVNAPQLVVPRELDFQKICVAVKKLLLKMERFKPIVSGEYKITLHPLAVKRWEDLKEAGLEDKGLSEKDLVWEEIQLGYDNWRYDEILKAVLPEDKEALTAFSKVGHVVHLNLKEHLLPYKDLIGQVIKDKVVGCRTVVNKLMTIDNTYRNFQMELLCGDEDYQVSLKENGCIFEFDFSKVYWNSRLSTEHLRVVEMLKKGDVLLDVYAGVGPFSIPAGKKGCTVLANDLNPDSYNALVHNCSKNKVQSRVTCLNKNGIDFIKDEIKQFIISKSQDDNHTGNTHITMNLPALAVEHLENYVGLLQNEAIEIKHFPLVHVYCFAKGVEDNKLLARNLVETNMGIQLGGNLKEIAFVRNVAPNKDMMRVSFYLTKEVLCQDRSQLKRAPSEADSQPDSKRKCNSQKMGKRNIKNRNQQKQTAKKVKNVFAVNQAKKGNVKKAKEVTSKLKKINVQDKREKADKKFQDLHAQIVAKKPDKKPLPAKPASQKNKAQTNTKQVEAGFDKMQV</sequence>
<keyword evidence="8 10" id="KW-0539">Nucleus</keyword>
<dbReference type="GeneID" id="109431704"/>
<dbReference type="SUPFAM" id="SSF53335">
    <property type="entry name" value="S-adenosyl-L-methionine-dependent methyltransferases"/>
    <property type="match status" value="1"/>
</dbReference>
<evidence type="ECO:0000313" key="13">
    <source>
        <dbReference type="EnsemblMetazoa" id="AALFPA23_018810.P27649"/>
    </source>
</evidence>
<keyword evidence="4 10" id="KW-0808">Transferase</keyword>